<feature type="binding site" evidence="11">
    <location>
        <position position="292"/>
    </location>
    <ligand>
        <name>thiamine diphosphate</name>
        <dbReference type="ChEBI" id="CHEBI:58937"/>
    </ligand>
</feature>
<comment type="similarity">
    <text evidence="2 11">Belongs to the transketolase family. DXPS subfamily.</text>
</comment>
<reference evidence="14" key="2">
    <citation type="journal article" date="2017" name="Genome Announc.">
        <title>Draft genome sequence of Paludibacter jiangxiensis NM7(T), a propionate-producing fermentative bacterium.</title>
        <authorList>
            <person name="Qiu Y.-L."/>
            <person name="Tourlousse D.M."/>
            <person name="Matsuura N."/>
            <person name="Ohashi A."/>
            <person name="Sekiguchi Y."/>
        </authorList>
    </citation>
    <scope>NUCLEOTIDE SEQUENCE [LARGE SCALE GENOMIC DNA]</scope>
    <source>
        <strain evidence="14">NM7</strain>
    </source>
</reference>
<evidence type="ECO:0000313" key="13">
    <source>
        <dbReference type="EMBL" id="GAT64347.1"/>
    </source>
</evidence>
<gene>
    <name evidence="11" type="primary">dxs</name>
    <name evidence="13" type="ORF">PJIAN_4897</name>
</gene>
<evidence type="ECO:0000313" key="14">
    <source>
        <dbReference type="Proteomes" id="UP000076586"/>
    </source>
</evidence>
<dbReference type="EMBL" id="BDCR01000004">
    <property type="protein sequence ID" value="GAT64347.1"/>
    <property type="molecule type" value="Genomic_DNA"/>
</dbReference>
<dbReference type="NCBIfam" id="TIGR00204">
    <property type="entry name" value="dxs"/>
    <property type="match status" value="1"/>
</dbReference>
<dbReference type="NCBIfam" id="NF003933">
    <property type="entry name" value="PRK05444.2-2"/>
    <property type="match status" value="1"/>
</dbReference>
<evidence type="ECO:0000256" key="9">
    <source>
        <dbReference type="ARBA" id="ARBA00023229"/>
    </source>
</evidence>
<keyword evidence="8 11" id="KW-0786">Thiamine pyrophosphate</keyword>
<dbReference type="UniPathway" id="UPA00064">
    <property type="reaction ID" value="UER00091"/>
</dbReference>
<dbReference type="GO" id="GO:0000287">
    <property type="term" value="F:magnesium ion binding"/>
    <property type="evidence" value="ECO:0007669"/>
    <property type="project" value="UniProtKB-UniRule"/>
</dbReference>
<organism evidence="13 14">
    <name type="scientific">Paludibacter jiangxiensis</name>
    <dbReference type="NCBI Taxonomy" id="681398"/>
    <lineage>
        <taxon>Bacteria</taxon>
        <taxon>Pseudomonadati</taxon>
        <taxon>Bacteroidota</taxon>
        <taxon>Bacteroidia</taxon>
        <taxon>Bacteroidales</taxon>
        <taxon>Paludibacteraceae</taxon>
        <taxon>Paludibacter</taxon>
    </lineage>
</organism>
<comment type="subunit">
    <text evidence="3 11">Homodimer.</text>
</comment>
<dbReference type="Gene3D" id="3.40.50.970">
    <property type="match status" value="2"/>
</dbReference>
<dbReference type="Gene3D" id="3.40.50.920">
    <property type="match status" value="1"/>
</dbReference>
<dbReference type="SUPFAM" id="SSF52922">
    <property type="entry name" value="TK C-terminal domain-like"/>
    <property type="match status" value="1"/>
</dbReference>
<dbReference type="GO" id="GO:0009228">
    <property type="term" value="P:thiamine biosynthetic process"/>
    <property type="evidence" value="ECO:0007669"/>
    <property type="project" value="UniProtKB-UniRule"/>
</dbReference>
<evidence type="ECO:0000256" key="1">
    <source>
        <dbReference type="ARBA" id="ARBA00004980"/>
    </source>
</evidence>
<protein>
    <recommendedName>
        <fullName evidence="11">1-deoxy-D-xylulose-5-phosphate synthase</fullName>
        <ecNumber evidence="11">2.2.1.7</ecNumber>
    </recommendedName>
    <alternativeName>
        <fullName evidence="11">1-deoxyxylulose-5-phosphate synthase</fullName>
        <shortName evidence="11">DXP synthase</shortName>
        <shortName evidence="11">DXPS</shortName>
    </alternativeName>
</protein>
<dbReference type="SMART" id="SM00861">
    <property type="entry name" value="Transket_pyr"/>
    <property type="match status" value="1"/>
</dbReference>
<dbReference type="HAMAP" id="MF_00315">
    <property type="entry name" value="DXP_synth"/>
    <property type="match status" value="1"/>
</dbReference>
<feature type="binding site" evidence="11">
    <location>
        <begin position="119"/>
        <end position="121"/>
    </location>
    <ligand>
        <name>thiamine diphosphate</name>
        <dbReference type="ChEBI" id="CHEBI:58937"/>
    </ligand>
</feature>
<comment type="pathway">
    <text evidence="1 11">Metabolic intermediate biosynthesis; 1-deoxy-D-xylulose 5-phosphate biosynthesis; 1-deoxy-D-xylulose 5-phosphate from D-glyceraldehyde 3-phosphate and pyruvate: step 1/1.</text>
</comment>
<feature type="binding site" evidence="11">
    <location>
        <position position="78"/>
    </location>
    <ligand>
        <name>thiamine diphosphate</name>
        <dbReference type="ChEBI" id="CHEBI:58937"/>
    </ligand>
</feature>
<dbReference type="InterPro" id="IPR005477">
    <property type="entry name" value="Dxylulose-5-P_synthase"/>
</dbReference>
<dbReference type="InterPro" id="IPR005475">
    <property type="entry name" value="Transketolase-like_Pyr-bd"/>
</dbReference>
<evidence type="ECO:0000256" key="11">
    <source>
        <dbReference type="HAMAP-Rule" id="MF_00315"/>
    </source>
</evidence>
<dbReference type="CDD" id="cd07033">
    <property type="entry name" value="TPP_PYR_DXS_TK_like"/>
    <property type="match status" value="1"/>
</dbReference>
<dbReference type="OrthoDB" id="9803371at2"/>
<dbReference type="InterPro" id="IPR033248">
    <property type="entry name" value="Transketolase_C"/>
</dbReference>
<sequence length="636" mass="70578">MSKNIYPLLDTINTPDDLKKIPITELPKVCEELRSFIIDELSEHPGHFAASLGVVEITVALHYIMKTPYDRIVWDVGHQAYIHKILTGRRAQFHTNRQYKGISGFPKPEESEYDAFGVGHASTSISAGLGMSVAANLKQEKDRHIVAVIGDGSMTGGLAFEGLNNASINPNNLLIILNDNQIAIDPIRGGMHHYLVNITTSRTYNQVRFRLSKLFTDFNILTSGKKRKITQITNQIKASFARQSNIFEGMNIRYFGPVDGHDCMNLARILNEIKDYNGPKVLHIVTKKGKGYKPAEESATEWHAPGKFNKETGERIISDPCGQPSLYQDVFGKTLLELAEKNDKIVGVTPAMVSGCSLNFLMEKMPRRAFDVGIAEGHAVTFSAGMASEGMIPFCNIYSSFMQRAYDNVIHDVALQKLPVVFCIDRAGLVGPDGATHHGMFDLAYFRCIPNLTIAAPLNELELRNLMYTAQLPGKGSFVIRYPKGKGVFCHCEWEQPFNELPVGKGRCLKPGNDFAVLSLGSIGNTATKAIKILEEEGWSVAHYDMRFLKPIDEELLHTVAKKFNRIVTIEDGVISGGFGSAVLEFLAENGYQASVKRIGLPDRFIEHGTPEELYHEVDLDVNGIANSVRKFLSKQ</sequence>
<dbReference type="STRING" id="681398.PJIAN_4897"/>
<dbReference type="CDD" id="cd02007">
    <property type="entry name" value="TPP_DXS"/>
    <property type="match status" value="1"/>
</dbReference>
<evidence type="ECO:0000256" key="8">
    <source>
        <dbReference type="ARBA" id="ARBA00023052"/>
    </source>
</evidence>
<dbReference type="RefSeq" id="WP_068706355.1">
    <property type="nucleotide sequence ID" value="NZ_BDCR01000004.1"/>
</dbReference>
<dbReference type="GO" id="GO:0016114">
    <property type="term" value="P:terpenoid biosynthetic process"/>
    <property type="evidence" value="ECO:0007669"/>
    <property type="project" value="UniProtKB-UniRule"/>
</dbReference>
<name>A0A161LGZ5_9BACT</name>
<dbReference type="PANTHER" id="PTHR43322:SF5">
    <property type="entry name" value="1-DEOXY-D-XYLULOSE-5-PHOSPHATE SYNTHASE, CHLOROPLASTIC"/>
    <property type="match status" value="1"/>
</dbReference>
<dbReference type="PANTHER" id="PTHR43322">
    <property type="entry name" value="1-D-DEOXYXYLULOSE 5-PHOSPHATE SYNTHASE-RELATED"/>
    <property type="match status" value="1"/>
</dbReference>
<evidence type="ECO:0000259" key="12">
    <source>
        <dbReference type="SMART" id="SM00861"/>
    </source>
</evidence>
<comment type="catalytic activity">
    <reaction evidence="11">
        <text>D-glyceraldehyde 3-phosphate + pyruvate + H(+) = 1-deoxy-D-xylulose 5-phosphate + CO2</text>
        <dbReference type="Rhea" id="RHEA:12605"/>
        <dbReference type="ChEBI" id="CHEBI:15361"/>
        <dbReference type="ChEBI" id="CHEBI:15378"/>
        <dbReference type="ChEBI" id="CHEBI:16526"/>
        <dbReference type="ChEBI" id="CHEBI:57792"/>
        <dbReference type="ChEBI" id="CHEBI:59776"/>
        <dbReference type="EC" id="2.2.1.7"/>
    </reaction>
</comment>
<feature type="binding site" evidence="11">
    <location>
        <begin position="152"/>
        <end position="153"/>
    </location>
    <ligand>
        <name>thiamine diphosphate</name>
        <dbReference type="ChEBI" id="CHEBI:58937"/>
    </ligand>
</feature>
<dbReference type="Pfam" id="PF02780">
    <property type="entry name" value="Transketolase_C"/>
    <property type="match status" value="1"/>
</dbReference>
<evidence type="ECO:0000256" key="2">
    <source>
        <dbReference type="ARBA" id="ARBA00011081"/>
    </source>
</evidence>
<feature type="domain" description="Transketolase-like pyrimidine-binding" evidence="12">
    <location>
        <begin position="325"/>
        <end position="490"/>
    </location>
</feature>
<dbReference type="Proteomes" id="UP000076586">
    <property type="component" value="Unassembled WGS sequence"/>
</dbReference>
<evidence type="ECO:0000256" key="3">
    <source>
        <dbReference type="ARBA" id="ARBA00011738"/>
    </source>
</evidence>
<evidence type="ECO:0000256" key="5">
    <source>
        <dbReference type="ARBA" id="ARBA00022723"/>
    </source>
</evidence>
<dbReference type="GO" id="GO:0005829">
    <property type="term" value="C:cytosol"/>
    <property type="evidence" value="ECO:0007669"/>
    <property type="project" value="TreeGrafter"/>
</dbReference>
<dbReference type="FunFam" id="3.40.50.970:FF:000005">
    <property type="entry name" value="1-deoxy-D-xylulose-5-phosphate synthase"/>
    <property type="match status" value="1"/>
</dbReference>
<evidence type="ECO:0000256" key="7">
    <source>
        <dbReference type="ARBA" id="ARBA00022977"/>
    </source>
</evidence>
<dbReference type="AlphaFoldDB" id="A0A161LGZ5"/>
<feature type="binding site" evidence="11">
    <location>
        <position position="180"/>
    </location>
    <ligand>
        <name>Mg(2+)</name>
        <dbReference type="ChEBI" id="CHEBI:18420"/>
    </ligand>
</feature>
<keyword evidence="14" id="KW-1185">Reference proteome</keyword>
<keyword evidence="5 11" id="KW-0479">Metal-binding</keyword>
<keyword evidence="9 11" id="KW-0414">Isoprene biosynthesis</keyword>
<keyword evidence="4 11" id="KW-0808">Transferase</keyword>
<feature type="binding site" evidence="11">
    <location>
        <position position="376"/>
    </location>
    <ligand>
        <name>thiamine diphosphate</name>
        <dbReference type="ChEBI" id="CHEBI:58937"/>
    </ligand>
</feature>
<evidence type="ECO:0000256" key="4">
    <source>
        <dbReference type="ARBA" id="ARBA00022679"/>
    </source>
</evidence>
<dbReference type="Pfam" id="PF02779">
    <property type="entry name" value="Transket_pyr"/>
    <property type="match status" value="1"/>
</dbReference>
<keyword evidence="7 11" id="KW-0784">Thiamine biosynthesis</keyword>
<dbReference type="InterPro" id="IPR029061">
    <property type="entry name" value="THDP-binding"/>
</dbReference>
<evidence type="ECO:0000256" key="10">
    <source>
        <dbReference type="ARBA" id="ARBA00055605"/>
    </source>
</evidence>
<accession>A0A161LGZ5</accession>
<feature type="binding site" evidence="11">
    <location>
        <position position="151"/>
    </location>
    <ligand>
        <name>Mg(2+)</name>
        <dbReference type="ChEBI" id="CHEBI:18420"/>
    </ligand>
</feature>
<evidence type="ECO:0000256" key="6">
    <source>
        <dbReference type="ARBA" id="ARBA00022842"/>
    </source>
</evidence>
<dbReference type="FunFam" id="3.40.50.920:FF:000002">
    <property type="entry name" value="1-deoxy-D-xylulose-5-phosphate synthase"/>
    <property type="match status" value="1"/>
</dbReference>
<dbReference type="GO" id="GO:0019288">
    <property type="term" value="P:isopentenyl diphosphate biosynthetic process, methylerythritol 4-phosphate pathway"/>
    <property type="evidence" value="ECO:0007669"/>
    <property type="project" value="TreeGrafter"/>
</dbReference>
<dbReference type="InterPro" id="IPR009014">
    <property type="entry name" value="Transketo_C/PFOR_II"/>
</dbReference>
<comment type="cofactor">
    <cofactor evidence="11">
        <name>Mg(2+)</name>
        <dbReference type="ChEBI" id="CHEBI:18420"/>
    </cofactor>
    <text evidence="11">Binds 1 Mg(2+) ion per subunit.</text>
</comment>
<dbReference type="PROSITE" id="PS00802">
    <property type="entry name" value="TRANSKETOLASE_2"/>
    <property type="match status" value="1"/>
</dbReference>
<dbReference type="Pfam" id="PF13292">
    <property type="entry name" value="DXP_synthase_N"/>
    <property type="match status" value="1"/>
</dbReference>
<dbReference type="InterPro" id="IPR020826">
    <property type="entry name" value="Transketolase_BS"/>
</dbReference>
<dbReference type="GO" id="GO:0030976">
    <property type="term" value="F:thiamine pyrophosphate binding"/>
    <property type="evidence" value="ECO:0007669"/>
    <property type="project" value="UniProtKB-UniRule"/>
</dbReference>
<reference evidence="14" key="1">
    <citation type="submission" date="2016-04" db="EMBL/GenBank/DDBJ databases">
        <title>Draft genome sequence of Paludibacter jiangxiensis strain NM7.</title>
        <authorList>
            <person name="Qiu Y."/>
            <person name="Matsuura N."/>
            <person name="Ohashi A."/>
            <person name="Tourlousse M.D."/>
            <person name="Sekiguchi Y."/>
        </authorList>
    </citation>
    <scope>NUCLEOTIDE SEQUENCE [LARGE SCALE GENOMIC DNA]</scope>
    <source>
        <strain evidence="14">NM7</strain>
    </source>
</reference>
<proteinExistence type="inferred from homology"/>
<comment type="cofactor">
    <cofactor evidence="11">
        <name>thiamine diphosphate</name>
        <dbReference type="ChEBI" id="CHEBI:58937"/>
    </cofactor>
    <text evidence="11">Binds 1 thiamine pyrophosphate per subunit.</text>
</comment>
<dbReference type="GO" id="GO:0008661">
    <property type="term" value="F:1-deoxy-D-xylulose-5-phosphate synthase activity"/>
    <property type="evidence" value="ECO:0007669"/>
    <property type="project" value="UniProtKB-UniRule"/>
</dbReference>
<comment type="caution">
    <text evidence="13">The sequence shown here is derived from an EMBL/GenBank/DDBJ whole genome shotgun (WGS) entry which is preliminary data.</text>
</comment>
<comment type="function">
    <text evidence="10 11">Catalyzes the acyloin condensation reaction between C atoms 2 and 3 of pyruvate and glyceraldehyde 3-phosphate to yield 1-deoxy-D-xylulose-5-phosphate (DXP).</text>
</comment>
<feature type="binding site" evidence="11">
    <location>
        <position position="180"/>
    </location>
    <ligand>
        <name>thiamine diphosphate</name>
        <dbReference type="ChEBI" id="CHEBI:58937"/>
    </ligand>
</feature>
<dbReference type="EC" id="2.2.1.7" evidence="11"/>
<keyword evidence="6 11" id="KW-0460">Magnesium</keyword>
<dbReference type="SUPFAM" id="SSF52518">
    <property type="entry name" value="Thiamin diphosphate-binding fold (THDP-binding)"/>
    <property type="match status" value="2"/>
</dbReference>